<dbReference type="EMBL" id="CP024634">
    <property type="protein sequence ID" value="AYQ57302.1"/>
    <property type="molecule type" value="Genomic_DNA"/>
</dbReference>
<evidence type="ECO:0000313" key="3">
    <source>
        <dbReference type="EMBL" id="AYQ57302.1"/>
    </source>
</evidence>
<accession>A0A3G3IP89</accession>
<proteinExistence type="predicted"/>
<sequence length="1290" mass="137557">MKNIQTKVTAQKQITTLQNKVQKVADNLNKEVITIAKGIQHIQTQVGVVYQLNTKDFDAKKLGLIAKKIGDDLEVALEEGVIIFDDYFEVCSTDVSCLVSLPTEDGGLYHVVADAFFTLEDGTQVVYFYGEQSIISTESSAIRMSNNKGFYDTMEIASAIALITIAVSATGGNDDSDDGDDASDGDRTLITGDVNLGTVTGRSLKVQAFVNGTAISDKFIVDASGKFTITLNKSYNQNAIVTLKLTDTTDTADYIDEASGVAKDLNSDLQAIVIIQSSGTKVNITPLTDIAARIIIKETNITKELVINANIQVGKIFGISGNVTTKEVKTVLNKEGVITTSNAYGQALAVISQFEKDAQASDATIKTSDTNKKIADSISINYGIITNNGIRVKLRVAEVATDIKYKITSNDHFNNIQATKIMIKLVTTDNIINFSEKDNTSITGTVKAGSTVVLSINGRDKNASVSDTTWRYTLTNADIAAIEGETISIIATATDANKKVTISDTRVITIDTIAPTFDLSLPTTINIATNTPITTSVYNAQATNLEGGNGIIYSLKEAASSKFKINADTGKVTYKTLQTSAHNNDTATIIATDNAGNTTEQLITVSVQDIGLTTSVVWGNISNNDNIIGTNDLTTATLSGTVFVTGAVDSISITSIIFKKNGNTVYGINTNLPNVDNNNTWTLTHGSTWTSKLINGDYTIVVNLSGNRTIEGSGTLTTTIDTIAPTQPTVTLTNGGDVTKDGAIIVSDLEPNGTRAYHLKKGNSKVASVTDETTYTAYMANADETTYLLTIIDTDNAGNASINNNTLAFTLDTTPPNSPIVILQEDSGLMGDNITNNGRLLVSNVSTEATFIVTKNNGVPLAAMTKEEYTAYITGRNRDGDYSVEIAVKDAVGNTSNAIIKFTLDTDVWAPTFSFTDTGSSNSDRITNNGTITIGNLESGSTWQYSTNAGTNFVSGENNSFMLNEGTYEINDIQVRQVDTTGNTSSNIATNTSLLIMDTTAPLFTSAAAINVEINTAISDTIYTAKTNDDLTSYFLKDENQGKKFTIGSDSGILRYVHKQTQKGEHQVTIIAIDIAGNEAEKVVHVSVIDTGLSPFNHHTNTTPVLNGDDNDNTLIGSLANELFVAGLGDDTLIGNGGTDVFNAGAGDDTIVINDDNLAKLSSNPLSGNLLARVDGGSNTDTLKLEGGNLSLDLTNIDNSRIQDIEIIDLTGSGNNTLKLNLNDLLDISSETNVLKVMGDSGDKVDIELNDNAFVRDSALETENGITYHIYSNANDSTAELWIDQDLGVM</sequence>
<dbReference type="InterPro" id="IPR044016">
    <property type="entry name" value="Big_13"/>
</dbReference>
<evidence type="ECO:0000313" key="4">
    <source>
        <dbReference type="Proteomes" id="UP000278334"/>
    </source>
</evidence>
<keyword evidence="1" id="KW-0106">Calcium</keyword>
<dbReference type="InterPro" id="IPR011049">
    <property type="entry name" value="Serralysin-like_metalloprot_C"/>
</dbReference>
<dbReference type="RefSeq" id="WP_122951869.1">
    <property type="nucleotide sequence ID" value="NZ_CP024634.1"/>
</dbReference>
<protein>
    <recommendedName>
        <fullName evidence="2">Bacterial Ig-like domain-containing protein</fullName>
    </recommendedName>
</protein>
<dbReference type="InterPro" id="IPR001343">
    <property type="entry name" value="Hemolysn_Ca-bd"/>
</dbReference>
<dbReference type="GO" id="GO:0016020">
    <property type="term" value="C:membrane"/>
    <property type="evidence" value="ECO:0007669"/>
    <property type="project" value="InterPro"/>
</dbReference>
<organism evidence="3 4">
    <name type="scientific">Bathymodiolus thermophilus thioautotrophic gill symbiont</name>
    <dbReference type="NCBI Taxonomy" id="2360"/>
    <lineage>
        <taxon>Bacteria</taxon>
        <taxon>Pseudomonadati</taxon>
        <taxon>Pseudomonadota</taxon>
        <taxon>Gammaproteobacteria</taxon>
        <taxon>sulfur-oxidizing symbionts</taxon>
    </lineage>
</organism>
<evidence type="ECO:0000256" key="1">
    <source>
        <dbReference type="ARBA" id="ARBA00022837"/>
    </source>
</evidence>
<dbReference type="InterPro" id="IPR015919">
    <property type="entry name" value="Cadherin-like_sf"/>
</dbReference>
<dbReference type="CDD" id="cd11304">
    <property type="entry name" value="Cadherin_repeat"/>
    <property type="match status" value="2"/>
</dbReference>
<evidence type="ECO:0000259" key="2">
    <source>
        <dbReference type="Pfam" id="PF19077"/>
    </source>
</evidence>
<reference evidence="3 4" key="1">
    <citation type="submission" date="2017-11" db="EMBL/GenBank/DDBJ databases">
        <title>Genome sequence of the bacterial symbiont EPR9N from a vent mussel Bathymodiolus thermophilus.</title>
        <authorList>
            <person name="Won Y.-J."/>
        </authorList>
    </citation>
    <scope>NUCLEOTIDE SEQUENCE [LARGE SCALE GENOMIC DNA]</scope>
    <source>
        <strain evidence="3 4">EPR9N</strain>
    </source>
</reference>
<gene>
    <name evidence="3" type="ORF">MS2017_1619</name>
</gene>
<dbReference type="SUPFAM" id="SSF49313">
    <property type="entry name" value="Cadherin-like"/>
    <property type="match status" value="1"/>
</dbReference>
<dbReference type="GO" id="GO:0005509">
    <property type="term" value="F:calcium ion binding"/>
    <property type="evidence" value="ECO:0007669"/>
    <property type="project" value="InterPro"/>
</dbReference>
<dbReference type="Gene3D" id="2.60.40.60">
    <property type="entry name" value="Cadherins"/>
    <property type="match status" value="1"/>
</dbReference>
<dbReference type="Proteomes" id="UP000278334">
    <property type="component" value="Chromosome"/>
</dbReference>
<dbReference type="Gene3D" id="2.150.10.10">
    <property type="entry name" value="Serralysin-like metalloprotease, C-terminal"/>
    <property type="match status" value="1"/>
</dbReference>
<name>A0A3G3IP89_9GAMM</name>
<feature type="domain" description="Bacterial Ig-like" evidence="2">
    <location>
        <begin position="823"/>
        <end position="906"/>
    </location>
</feature>
<dbReference type="Pfam" id="PF19077">
    <property type="entry name" value="Big_13"/>
    <property type="match status" value="1"/>
</dbReference>
<dbReference type="Pfam" id="PF00353">
    <property type="entry name" value="HemolysinCabind"/>
    <property type="match status" value="1"/>
</dbReference>
<dbReference type="InterPro" id="IPR013783">
    <property type="entry name" value="Ig-like_fold"/>
</dbReference>
<dbReference type="KEGG" id="bthg:MS2017_1619"/>
<dbReference type="Gene3D" id="2.60.40.10">
    <property type="entry name" value="Immunoglobulins"/>
    <property type="match status" value="2"/>
</dbReference>